<keyword evidence="2" id="KW-0663">Pyridoxal phosphate</keyword>
<sequence length="478" mass="52354">MRRPWRVDLVLDSDSRVPLYQQLVQGIVRDIRRGRLVAGDPLPGSRTIATSLGVTRKVIVTAIDELVAQGWLVTDPARGTFVSTALPEHAVADARPRSKSLSTSTARPEPPRIHLGDGFPDARLAPLAPLARAMRRALLALGRSGQGYGDPRGDGSLREVLASFLNQARGLSVTPEQVLITRGSQMALTMAALTLLRSGDAVAVESPGYTPAWDAFRFADADIVPVPVDEEGLVIPALDAVLARRQIRAVYVTPHHQYPTTVSLSAARRLALLERAATHRFTVIEDDYDHEYHFEARPLLPLASTDGLARVVYVGSLSKLLAPALRVGYLVAPSRQIENAARRRAVIDRQGDIVLERAVAELLQDGELQRHARKARAIYRQRRDAMIARFHADPRLADVITVHSPPGGLALWLRIAEGIDLEAWRQAASDRGLLFTPGRHHTLGPHLQAFRAGFAALDEQEQATALRLLALSLPPRTR</sequence>
<dbReference type="PANTHER" id="PTHR46577">
    <property type="entry name" value="HTH-TYPE TRANSCRIPTIONAL REGULATORY PROTEIN GABR"/>
    <property type="match status" value="1"/>
</dbReference>
<dbReference type="InterPro" id="IPR000524">
    <property type="entry name" value="Tscrpt_reg_HTH_GntR"/>
</dbReference>
<evidence type="ECO:0000256" key="1">
    <source>
        <dbReference type="ARBA" id="ARBA00005384"/>
    </source>
</evidence>
<dbReference type="GO" id="GO:0003700">
    <property type="term" value="F:DNA-binding transcription factor activity"/>
    <property type="evidence" value="ECO:0007669"/>
    <property type="project" value="InterPro"/>
</dbReference>
<name>A0A0K1EI75_CHOCO</name>
<proteinExistence type="inferred from homology"/>
<dbReference type="Gene3D" id="3.40.640.10">
    <property type="entry name" value="Type I PLP-dependent aspartate aminotransferase-like (Major domain)"/>
    <property type="match status" value="1"/>
</dbReference>
<keyword evidence="3" id="KW-0805">Transcription regulation</keyword>
<protein>
    <submittedName>
        <fullName evidence="8">GntR family transcriptional regulator</fullName>
    </submittedName>
</protein>
<evidence type="ECO:0000313" key="8">
    <source>
        <dbReference type="EMBL" id="AKT40397.1"/>
    </source>
</evidence>
<dbReference type="EMBL" id="CP012159">
    <property type="protein sequence ID" value="AKT40397.1"/>
    <property type="molecule type" value="Genomic_DNA"/>
</dbReference>
<evidence type="ECO:0000256" key="2">
    <source>
        <dbReference type="ARBA" id="ARBA00022898"/>
    </source>
</evidence>
<dbReference type="CDD" id="cd07377">
    <property type="entry name" value="WHTH_GntR"/>
    <property type="match status" value="1"/>
</dbReference>
<accession>A0A0K1EI75</accession>
<dbReference type="AlphaFoldDB" id="A0A0K1EI75"/>
<feature type="region of interest" description="Disordered" evidence="6">
    <location>
        <begin position="92"/>
        <end position="118"/>
    </location>
</feature>
<dbReference type="SMART" id="SM00345">
    <property type="entry name" value="HTH_GNTR"/>
    <property type="match status" value="1"/>
</dbReference>
<dbReference type="InterPro" id="IPR036388">
    <property type="entry name" value="WH-like_DNA-bd_sf"/>
</dbReference>
<dbReference type="InterPro" id="IPR015424">
    <property type="entry name" value="PyrdxlP-dep_Trfase"/>
</dbReference>
<dbReference type="CDD" id="cd00609">
    <property type="entry name" value="AAT_like"/>
    <property type="match status" value="1"/>
</dbReference>
<dbReference type="PROSITE" id="PS50949">
    <property type="entry name" value="HTH_GNTR"/>
    <property type="match status" value="1"/>
</dbReference>
<dbReference type="GO" id="GO:0003677">
    <property type="term" value="F:DNA binding"/>
    <property type="evidence" value="ECO:0007669"/>
    <property type="project" value="UniProtKB-KW"/>
</dbReference>
<dbReference type="STRING" id="52.CMC5_045500"/>
<dbReference type="SUPFAM" id="SSF46785">
    <property type="entry name" value="Winged helix' DNA-binding domain"/>
    <property type="match status" value="1"/>
</dbReference>
<dbReference type="PATRIC" id="fig|52.7.peg.5023"/>
<dbReference type="Proteomes" id="UP000067626">
    <property type="component" value="Chromosome"/>
</dbReference>
<evidence type="ECO:0000256" key="3">
    <source>
        <dbReference type="ARBA" id="ARBA00023015"/>
    </source>
</evidence>
<keyword evidence="9" id="KW-1185">Reference proteome</keyword>
<evidence type="ECO:0000313" key="9">
    <source>
        <dbReference type="Proteomes" id="UP000067626"/>
    </source>
</evidence>
<dbReference type="InterPro" id="IPR036390">
    <property type="entry name" value="WH_DNA-bd_sf"/>
</dbReference>
<dbReference type="InterPro" id="IPR015421">
    <property type="entry name" value="PyrdxlP-dep_Trfase_major"/>
</dbReference>
<dbReference type="GO" id="GO:0030170">
    <property type="term" value="F:pyridoxal phosphate binding"/>
    <property type="evidence" value="ECO:0007669"/>
    <property type="project" value="InterPro"/>
</dbReference>
<dbReference type="RefSeq" id="WP_082362704.1">
    <property type="nucleotide sequence ID" value="NZ_CP012159.1"/>
</dbReference>
<dbReference type="SUPFAM" id="SSF53383">
    <property type="entry name" value="PLP-dependent transferases"/>
    <property type="match status" value="1"/>
</dbReference>
<keyword evidence="5" id="KW-0804">Transcription</keyword>
<evidence type="ECO:0000256" key="5">
    <source>
        <dbReference type="ARBA" id="ARBA00023163"/>
    </source>
</evidence>
<gene>
    <name evidence="8" type="primary">gntR</name>
    <name evidence="8" type="ORF">CMC5_045500</name>
</gene>
<feature type="domain" description="HTH gntR-type" evidence="7">
    <location>
        <begin position="17"/>
        <end position="85"/>
    </location>
</feature>
<dbReference type="KEGG" id="ccro:CMC5_045500"/>
<dbReference type="OrthoDB" id="9808770at2"/>
<organism evidence="8 9">
    <name type="scientific">Chondromyces crocatus</name>
    <dbReference type="NCBI Taxonomy" id="52"/>
    <lineage>
        <taxon>Bacteria</taxon>
        <taxon>Pseudomonadati</taxon>
        <taxon>Myxococcota</taxon>
        <taxon>Polyangia</taxon>
        <taxon>Polyangiales</taxon>
        <taxon>Polyangiaceae</taxon>
        <taxon>Chondromyces</taxon>
    </lineage>
</organism>
<dbReference type="PANTHER" id="PTHR46577:SF1">
    <property type="entry name" value="HTH-TYPE TRANSCRIPTIONAL REGULATORY PROTEIN GABR"/>
    <property type="match status" value="1"/>
</dbReference>
<dbReference type="Gene3D" id="1.10.10.10">
    <property type="entry name" value="Winged helix-like DNA-binding domain superfamily/Winged helix DNA-binding domain"/>
    <property type="match status" value="1"/>
</dbReference>
<dbReference type="Pfam" id="PF00155">
    <property type="entry name" value="Aminotran_1_2"/>
    <property type="match status" value="1"/>
</dbReference>
<evidence type="ECO:0000256" key="4">
    <source>
        <dbReference type="ARBA" id="ARBA00023125"/>
    </source>
</evidence>
<evidence type="ECO:0000259" key="7">
    <source>
        <dbReference type="PROSITE" id="PS50949"/>
    </source>
</evidence>
<dbReference type="InterPro" id="IPR051446">
    <property type="entry name" value="HTH_trans_reg/aminotransferase"/>
</dbReference>
<reference evidence="8 9" key="1">
    <citation type="submission" date="2015-07" db="EMBL/GenBank/DDBJ databases">
        <title>Genome analysis of myxobacterium Chondromyces crocatus Cm c5 reveals a high potential for natural compound synthesis and the genetic basis for the loss of fruiting body formation.</title>
        <authorList>
            <person name="Zaburannyi N."/>
            <person name="Bunk B."/>
            <person name="Maier J."/>
            <person name="Overmann J."/>
            <person name="Mueller R."/>
        </authorList>
    </citation>
    <scope>NUCLEOTIDE SEQUENCE [LARGE SCALE GENOMIC DNA]</scope>
    <source>
        <strain evidence="8 9">Cm c5</strain>
    </source>
</reference>
<keyword evidence="4" id="KW-0238">DNA-binding</keyword>
<comment type="similarity">
    <text evidence="1">In the C-terminal section; belongs to the class-I pyridoxal-phosphate-dependent aminotransferase family.</text>
</comment>
<dbReference type="InterPro" id="IPR004839">
    <property type="entry name" value="Aminotransferase_I/II_large"/>
</dbReference>
<dbReference type="Pfam" id="PF00392">
    <property type="entry name" value="GntR"/>
    <property type="match status" value="1"/>
</dbReference>
<evidence type="ECO:0000256" key="6">
    <source>
        <dbReference type="SAM" id="MobiDB-lite"/>
    </source>
</evidence>